<sequence length="190" mass="21706">MFWKLNIKLESSVVRLLAENEKLNKENEHLKQTYKDLSDSITKTSVQTKDHADSLNVQLNSLKNKLRKIKGTSVDNELTKSSTLGKPVLQPHRNQLVVRQPNAFKSERPRFSKPTFASQVDVKYDLQTSVTPHYLPIVRDPVLEKPHHMIASGSSRDISKESYALIDMTALNAIFQETFTLSRLLRNHIA</sequence>
<evidence type="ECO:0000256" key="1">
    <source>
        <dbReference type="SAM" id="Coils"/>
    </source>
</evidence>
<accession>A0ABQ4YXQ1</accession>
<reference evidence="2" key="2">
    <citation type="submission" date="2022-01" db="EMBL/GenBank/DDBJ databases">
        <authorList>
            <person name="Yamashiro T."/>
            <person name="Shiraishi A."/>
            <person name="Satake H."/>
            <person name="Nakayama K."/>
        </authorList>
    </citation>
    <scope>NUCLEOTIDE SEQUENCE</scope>
</reference>
<dbReference type="EMBL" id="BQNB010010768">
    <property type="protein sequence ID" value="GJS81715.1"/>
    <property type="molecule type" value="Genomic_DNA"/>
</dbReference>
<keyword evidence="3" id="KW-1185">Reference proteome</keyword>
<proteinExistence type="predicted"/>
<name>A0ABQ4YXQ1_9ASTR</name>
<comment type="caution">
    <text evidence="2">The sequence shown here is derived from an EMBL/GenBank/DDBJ whole genome shotgun (WGS) entry which is preliminary data.</text>
</comment>
<reference evidence="2" key="1">
    <citation type="journal article" date="2022" name="Int. J. Mol. Sci.">
        <title>Draft Genome of Tanacetum Coccineum: Genomic Comparison of Closely Related Tanacetum-Family Plants.</title>
        <authorList>
            <person name="Yamashiro T."/>
            <person name="Shiraishi A."/>
            <person name="Nakayama K."/>
            <person name="Satake H."/>
        </authorList>
    </citation>
    <scope>NUCLEOTIDE SEQUENCE</scope>
</reference>
<feature type="coiled-coil region" evidence="1">
    <location>
        <begin position="6"/>
        <end position="72"/>
    </location>
</feature>
<dbReference type="Proteomes" id="UP001151760">
    <property type="component" value="Unassembled WGS sequence"/>
</dbReference>
<gene>
    <name evidence="2" type="ORF">Tco_0748256</name>
</gene>
<keyword evidence="1" id="KW-0175">Coiled coil</keyword>
<protein>
    <submittedName>
        <fullName evidence="2">Uncharacterized protein</fullName>
    </submittedName>
</protein>
<evidence type="ECO:0000313" key="3">
    <source>
        <dbReference type="Proteomes" id="UP001151760"/>
    </source>
</evidence>
<evidence type="ECO:0000313" key="2">
    <source>
        <dbReference type="EMBL" id="GJS81715.1"/>
    </source>
</evidence>
<organism evidence="2 3">
    <name type="scientific">Tanacetum coccineum</name>
    <dbReference type="NCBI Taxonomy" id="301880"/>
    <lineage>
        <taxon>Eukaryota</taxon>
        <taxon>Viridiplantae</taxon>
        <taxon>Streptophyta</taxon>
        <taxon>Embryophyta</taxon>
        <taxon>Tracheophyta</taxon>
        <taxon>Spermatophyta</taxon>
        <taxon>Magnoliopsida</taxon>
        <taxon>eudicotyledons</taxon>
        <taxon>Gunneridae</taxon>
        <taxon>Pentapetalae</taxon>
        <taxon>asterids</taxon>
        <taxon>campanulids</taxon>
        <taxon>Asterales</taxon>
        <taxon>Asteraceae</taxon>
        <taxon>Asteroideae</taxon>
        <taxon>Anthemideae</taxon>
        <taxon>Anthemidinae</taxon>
        <taxon>Tanacetum</taxon>
    </lineage>
</organism>